<dbReference type="SUPFAM" id="SSF53774">
    <property type="entry name" value="Glutaminase/Asparaginase"/>
    <property type="match status" value="1"/>
</dbReference>
<accession>A0A4R8GZ30</accession>
<dbReference type="RefSeq" id="WP_134116544.1">
    <property type="nucleotide sequence ID" value="NZ_SOEG01000011.1"/>
</dbReference>
<dbReference type="InterPro" id="IPR037152">
    <property type="entry name" value="L-asparaginase_N_sf"/>
</dbReference>
<evidence type="ECO:0000259" key="10">
    <source>
        <dbReference type="Pfam" id="PF17763"/>
    </source>
</evidence>
<comment type="caution">
    <text evidence="11">The sequence shown here is derived from an EMBL/GenBank/DDBJ whole genome shotgun (WGS) entry which is preliminary data.</text>
</comment>
<name>A0A4R8GZ30_9FIRM</name>
<dbReference type="EMBL" id="SOEG01000011">
    <property type="protein sequence ID" value="TDX51689.1"/>
    <property type="molecule type" value="Genomic_DNA"/>
</dbReference>
<reference evidence="11 12" key="1">
    <citation type="submission" date="2019-03" db="EMBL/GenBank/DDBJ databases">
        <title>Subsurface microbial communities from deep shales in Ohio and West Virginia, USA.</title>
        <authorList>
            <person name="Wrighton K."/>
        </authorList>
    </citation>
    <scope>NUCLEOTIDE SEQUENCE [LARGE SCALE GENOMIC DNA]</scope>
    <source>
        <strain evidence="11 12">MSL 6dP</strain>
    </source>
</reference>
<dbReference type="GO" id="GO:0004067">
    <property type="term" value="F:asparaginase activity"/>
    <property type="evidence" value="ECO:0007669"/>
    <property type="project" value="UniProtKB-UniRule"/>
</dbReference>
<comment type="similarity">
    <text evidence="1">Belongs to the asparaginase 1 family.</text>
</comment>
<evidence type="ECO:0000313" key="11">
    <source>
        <dbReference type="EMBL" id="TDX51689.1"/>
    </source>
</evidence>
<evidence type="ECO:0000256" key="1">
    <source>
        <dbReference type="ARBA" id="ARBA00010518"/>
    </source>
</evidence>
<feature type="binding site" evidence="6">
    <location>
        <position position="56"/>
    </location>
    <ligand>
        <name>substrate</name>
    </ligand>
</feature>
<proteinExistence type="inferred from homology"/>
<dbReference type="CDD" id="cd08964">
    <property type="entry name" value="L-asparaginase_II"/>
    <property type="match status" value="1"/>
</dbReference>
<dbReference type="InterPro" id="IPR036152">
    <property type="entry name" value="Asp/glu_Ase-like_sf"/>
</dbReference>
<dbReference type="Proteomes" id="UP000295832">
    <property type="component" value="Unassembled WGS sequence"/>
</dbReference>
<dbReference type="PROSITE" id="PS51732">
    <property type="entry name" value="ASN_GLN_ASE_3"/>
    <property type="match status" value="1"/>
</dbReference>
<feature type="active site" description="O-isoaspartyl threonine intermediate" evidence="5">
    <location>
        <position position="12"/>
    </location>
</feature>
<dbReference type="InterPro" id="IPR027473">
    <property type="entry name" value="L-asparaginase_C"/>
</dbReference>
<evidence type="ECO:0000256" key="7">
    <source>
        <dbReference type="PROSITE-ProRule" id="PRU10099"/>
    </source>
</evidence>
<protein>
    <recommendedName>
        <fullName evidence="2">asparaginase</fullName>
        <ecNumber evidence="2">3.5.1.1</ecNumber>
    </recommendedName>
</protein>
<dbReference type="InterPro" id="IPR004550">
    <property type="entry name" value="AsnASE_II"/>
</dbReference>
<evidence type="ECO:0000256" key="3">
    <source>
        <dbReference type="ARBA" id="ARBA00022801"/>
    </source>
</evidence>
<dbReference type="PROSITE" id="PS00917">
    <property type="entry name" value="ASN_GLN_ASE_2"/>
    <property type="match status" value="1"/>
</dbReference>
<dbReference type="Pfam" id="PF00710">
    <property type="entry name" value="Asparaginase"/>
    <property type="match status" value="1"/>
</dbReference>
<dbReference type="Gene3D" id="3.40.50.1170">
    <property type="entry name" value="L-asparaginase, N-terminal domain"/>
    <property type="match status" value="1"/>
</dbReference>
<sequence>MKKIKVITTGGTIAMGEDQNTHQIVPKLSGKDLLNSVPELNNIAELDLIQYSNLDSSQLTPKMILELSKLVKKALASKDISGVLITHGTDTLEETAYLLDLVLDTEKPVVITGALRSFNQLSSDGKANLVQSLQTIIEPHSKNKGVLVVLNNQIHAARFVSKIHTNKLWAFDSINTGSIGSIDHCGVHYFYNLDKQVTINTEELEDNVQLIKLAIGNDDRLIQASLDYGVKGLVLEAFGLGTLPKSIVSALLRAKKEEIPVVITSRCLEGRVYNLYGASTGKTNIAETDIIFAGNLNSTKARLVLMLLLGQGLSKNEIRQFFGLKLKM</sequence>
<evidence type="ECO:0000313" key="12">
    <source>
        <dbReference type="Proteomes" id="UP000295832"/>
    </source>
</evidence>
<feature type="domain" description="Asparaginase/glutaminase C-terminal" evidence="10">
    <location>
        <begin position="207"/>
        <end position="322"/>
    </location>
</feature>
<feature type="domain" description="L-asparaginase N-terminal" evidence="9">
    <location>
        <begin position="3"/>
        <end position="192"/>
    </location>
</feature>
<evidence type="ECO:0000256" key="2">
    <source>
        <dbReference type="ARBA" id="ARBA00012920"/>
    </source>
</evidence>
<dbReference type="Pfam" id="PF17763">
    <property type="entry name" value="Asparaginase_C"/>
    <property type="match status" value="1"/>
</dbReference>
<organism evidence="11 12">
    <name type="scientific">Orenia marismortui</name>
    <dbReference type="NCBI Taxonomy" id="46469"/>
    <lineage>
        <taxon>Bacteria</taxon>
        <taxon>Bacillati</taxon>
        <taxon>Bacillota</taxon>
        <taxon>Clostridia</taxon>
        <taxon>Halanaerobiales</taxon>
        <taxon>Halobacteroidaceae</taxon>
        <taxon>Orenia</taxon>
    </lineage>
</organism>
<keyword evidence="12" id="KW-1185">Reference proteome</keyword>
<keyword evidence="3" id="KW-0378">Hydrolase</keyword>
<feature type="active site" evidence="7">
    <location>
        <position position="12"/>
    </location>
</feature>
<evidence type="ECO:0000259" key="9">
    <source>
        <dbReference type="Pfam" id="PF00710"/>
    </source>
</evidence>
<evidence type="ECO:0000256" key="4">
    <source>
        <dbReference type="ARBA" id="ARBA00049366"/>
    </source>
</evidence>
<dbReference type="PANTHER" id="PTHR11707:SF28">
    <property type="entry name" value="60 KDA LYSOPHOSPHOLIPASE"/>
    <property type="match status" value="1"/>
</dbReference>
<feature type="active site" evidence="8">
    <location>
        <position position="89"/>
    </location>
</feature>
<dbReference type="PROSITE" id="PS00144">
    <property type="entry name" value="ASN_GLN_ASE_1"/>
    <property type="match status" value="1"/>
</dbReference>
<dbReference type="InterPro" id="IPR006034">
    <property type="entry name" value="Asparaginase/glutaminase-like"/>
</dbReference>
<dbReference type="InterPro" id="IPR040919">
    <property type="entry name" value="Asparaginase_C"/>
</dbReference>
<dbReference type="STRING" id="926561.GCA_000379025_01316"/>
<evidence type="ECO:0000256" key="8">
    <source>
        <dbReference type="PROSITE-ProRule" id="PRU10100"/>
    </source>
</evidence>
<dbReference type="InterPro" id="IPR020827">
    <property type="entry name" value="Asparaginase/glutaminase_AS1"/>
</dbReference>
<evidence type="ECO:0000256" key="6">
    <source>
        <dbReference type="PIRSR" id="PIRSR001220-2"/>
    </source>
</evidence>
<dbReference type="PIRSF" id="PIRSF500176">
    <property type="entry name" value="L_ASNase"/>
    <property type="match status" value="1"/>
</dbReference>
<gene>
    <name evidence="11" type="ORF">C7959_11185</name>
</gene>
<dbReference type="Gene3D" id="3.40.50.40">
    <property type="match status" value="1"/>
</dbReference>
<dbReference type="AlphaFoldDB" id="A0A4R8GZ30"/>
<dbReference type="PANTHER" id="PTHR11707">
    <property type="entry name" value="L-ASPARAGINASE"/>
    <property type="match status" value="1"/>
</dbReference>
<comment type="catalytic activity">
    <reaction evidence="4">
        <text>L-asparagine + H2O = L-aspartate + NH4(+)</text>
        <dbReference type="Rhea" id="RHEA:21016"/>
        <dbReference type="ChEBI" id="CHEBI:15377"/>
        <dbReference type="ChEBI" id="CHEBI:28938"/>
        <dbReference type="ChEBI" id="CHEBI:29991"/>
        <dbReference type="ChEBI" id="CHEBI:58048"/>
        <dbReference type="EC" id="3.5.1.1"/>
    </reaction>
</comment>
<dbReference type="SMART" id="SM00870">
    <property type="entry name" value="Asparaginase"/>
    <property type="match status" value="1"/>
</dbReference>
<dbReference type="SFLD" id="SFLDS00057">
    <property type="entry name" value="Glutaminase/Asparaginase"/>
    <property type="match status" value="1"/>
</dbReference>
<feature type="binding site" evidence="6">
    <location>
        <begin position="89"/>
        <end position="90"/>
    </location>
    <ligand>
        <name>substrate</name>
    </ligand>
</feature>
<dbReference type="InterPro" id="IPR027475">
    <property type="entry name" value="Asparaginase/glutaminase_AS2"/>
</dbReference>
<dbReference type="PRINTS" id="PR00139">
    <property type="entry name" value="ASNGLNASE"/>
</dbReference>
<dbReference type="PIRSF" id="PIRSF001220">
    <property type="entry name" value="L-ASNase_gatD"/>
    <property type="match status" value="1"/>
</dbReference>
<dbReference type="InterPro" id="IPR027474">
    <property type="entry name" value="L-asparaginase_N"/>
</dbReference>
<dbReference type="FunFam" id="3.40.50.1170:FF:000001">
    <property type="entry name" value="L-asparaginase 2"/>
    <property type="match status" value="1"/>
</dbReference>
<dbReference type="EC" id="3.5.1.1" evidence="2"/>
<dbReference type="GO" id="GO:0006528">
    <property type="term" value="P:asparagine metabolic process"/>
    <property type="evidence" value="ECO:0007669"/>
    <property type="project" value="InterPro"/>
</dbReference>
<evidence type="ECO:0000256" key="5">
    <source>
        <dbReference type="PIRSR" id="PIRSR001220-1"/>
    </source>
</evidence>